<dbReference type="Pfam" id="PF21948">
    <property type="entry name" value="LplA-B_cat"/>
    <property type="match status" value="1"/>
</dbReference>
<dbReference type="AlphaFoldDB" id="A0A9Y1I429"/>
<evidence type="ECO:0000256" key="7">
    <source>
        <dbReference type="PIRSR" id="PIRSR016262-2"/>
    </source>
</evidence>
<protein>
    <recommendedName>
        <fullName evidence="3">lipoyl(octanoyl) transferase</fullName>
        <ecNumber evidence="3">2.3.1.181</ecNumber>
    </recommendedName>
</protein>
<dbReference type="PANTHER" id="PTHR10993">
    <property type="entry name" value="OCTANOYLTRANSFERASE"/>
    <property type="match status" value="1"/>
</dbReference>
<comment type="similarity">
    <text evidence="2">Belongs to the LipB family.</text>
</comment>
<dbReference type="PROSITE" id="PS51733">
    <property type="entry name" value="BPL_LPL_CATALYTIC"/>
    <property type="match status" value="1"/>
</dbReference>
<feature type="domain" description="BPL/LPL catalytic" evidence="9">
    <location>
        <begin position="38"/>
        <end position="218"/>
    </location>
</feature>
<reference evidence="10" key="1">
    <citation type="journal article" date="2023" name="J. Phycol.">
        <title>Revised classification of the Cyanidiophyceae based on plastid genome data with descriptions of the Cavernulicolales ord. nov. and Galdieriales ord. nov. (Rhodophyta).</title>
        <authorList>
            <person name="Park S.I."/>
            <person name="Cho C.H."/>
            <person name="Ciniglia C."/>
            <person name="Huang T.Y."/>
            <person name="Liu S.L."/>
            <person name="Bustamante D.E."/>
            <person name="Calderon M.S."/>
            <person name="Mansilla A."/>
            <person name="McDermott T."/>
            <person name="Andersen R.A."/>
            <person name="Yoon H.S."/>
        </authorList>
    </citation>
    <scope>NUCLEOTIDE SEQUENCE</scope>
</reference>
<dbReference type="InterPro" id="IPR004143">
    <property type="entry name" value="BPL_LPL_catalytic"/>
</dbReference>
<keyword evidence="10" id="KW-0934">Plastid</keyword>
<evidence type="ECO:0000256" key="6">
    <source>
        <dbReference type="PIRSR" id="PIRSR016262-1"/>
    </source>
</evidence>
<gene>
    <name evidence="10" type="primary">lipB</name>
    <name evidence="10" type="ORF">CspTHAL103_095</name>
</gene>
<feature type="binding site" evidence="7">
    <location>
        <begin position="149"/>
        <end position="151"/>
    </location>
    <ligand>
        <name>substrate</name>
    </ligand>
</feature>
<evidence type="ECO:0000259" key="9">
    <source>
        <dbReference type="PROSITE" id="PS51733"/>
    </source>
</evidence>
<dbReference type="SUPFAM" id="SSF55681">
    <property type="entry name" value="Class II aaRS and biotin synthetases"/>
    <property type="match status" value="1"/>
</dbReference>
<sequence>MSYITYEYSIINFETSWILQKSLLFRKKLKIIKDKKYRTLPNLAIILKHPYIYTSSFKKIDISSNFHMVMKIINFHTIDRGGKISYHDSGQIICYCITDLLIYQNNLKKYLNILHSLIKKLLSLYKIKTSQFESSHLPGIWLQNSKIASIGIKIINWISMHGFSINLNINLKNIKDINLCGIPRINSINFIKLMHKISDNQIKYRLILTIKTNKCLLMFNK</sequence>
<name>A0A9Y1I429_9RHOD</name>
<feature type="active site" description="Acyl-thioester intermediate" evidence="6">
    <location>
        <position position="180"/>
    </location>
</feature>
<evidence type="ECO:0000256" key="5">
    <source>
        <dbReference type="ARBA" id="ARBA00023315"/>
    </source>
</evidence>
<dbReference type="InterPro" id="IPR000544">
    <property type="entry name" value="Octanoyltransferase"/>
</dbReference>
<evidence type="ECO:0000256" key="2">
    <source>
        <dbReference type="ARBA" id="ARBA00007907"/>
    </source>
</evidence>
<dbReference type="GO" id="GO:0033819">
    <property type="term" value="F:lipoyl(octanoyl) transferase activity"/>
    <property type="evidence" value="ECO:0007669"/>
    <property type="project" value="UniProtKB-EC"/>
</dbReference>
<feature type="binding site" evidence="7">
    <location>
        <begin position="162"/>
        <end position="164"/>
    </location>
    <ligand>
        <name>substrate</name>
    </ligand>
</feature>
<dbReference type="PANTHER" id="PTHR10993:SF7">
    <property type="entry name" value="LIPOYLTRANSFERASE 2, MITOCHONDRIAL-RELATED"/>
    <property type="match status" value="1"/>
</dbReference>
<evidence type="ECO:0000256" key="3">
    <source>
        <dbReference type="ARBA" id="ARBA00012334"/>
    </source>
</evidence>
<dbReference type="GO" id="GO:0009249">
    <property type="term" value="P:protein lipoylation"/>
    <property type="evidence" value="ECO:0007669"/>
    <property type="project" value="InterPro"/>
</dbReference>
<dbReference type="EMBL" id="OP616817">
    <property type="protein sequence ID" value="WDB00020.1"/>
    <property type="molecule type" value="Genomic_DNA"/>
</dbReference>
<feature type="site" description="Lowers pKa of active site Cys" evidence="8">
    <location>
        <position position="146"/>
    </location>
</feature>
<proteinExistence type="inferred from homology"/>
<dbReference type="Gene3D" id="3.30.930.10">
    <property type="entry name" value="Bira Bifunctional Protein, Domain 2"/>
    <property type="match status" value="1"/>
</dbReference>
<evidence type="ECO:0000313" key="10">
    <source>
        <dbReference type="EMBL" id="WDB00020.1"/>
    </source>
</evidence>
<keyword evidence="5" id="KW-0012">Acyltransferase</keyword>
<geneLocation type="plastid" evidence="10"/>
<feature type="binding site" evidence="7">
    <location>
        <begin position="80"/>
        <end position="87"/>
    </location>
    <ligand>
        <name>substrate</name>
    </ligand>
</feature>
<dbReference type="PIRSF" id="PIRSF016262">
    <property type="entry name" value="LPLase"/>
    <property type="match status" value="1"/>
</dbReference>
<organism evidence="10">
    <name type="scientific">Cyanidium sp. THAL103</name>
    <dbReference type="NCBI Taxonomy" id="3027999"/>
    <lineage>
        <taxon>Eukaryota</taxon>
        <taxon>Rhodophyta</taxon>
        <taxon>Bangiophyceae</taxon>
        <taxon>Cyanidiales</taxon>
        <taxon>Cyanidiaceae</taxon>
        <taxon>Cyanidium</taxon>
    </lineage>
</organism>
<dbReference type="EC" id="2.3.1.181" evidence="3"/>
<evidence type="ECO:0000256" key="1">
    <source>
        <dbReference type="ARBA" id="ARBA00004821"/>
    </source>
</evidence>
<keyword evidence="4" id="KW-0808">Transferase</keyword>
<evidence type="ECO:0000256" key="8">
    <source>
        <dbReference type="PIRSR" id="PIRSR016262-3"/>
    </source>
</evidence>
<dbReference type="NCBIfam" id="TIGR00214">
    <property type="entry name" value="lipB"/>
    <property type="match status" value="1"/>
</dbReference>
<comment type="pathway">
    <text evidence="1">Protein modification; protein lipoylation via endogenous pathway; protein N(6)-(lipoyl)lysine from octanoyl-[acyl-carrier-protein]: step 1/2.</text>
</comment>
<accession>A0A9Y1I429</accession>
<evidence type="ECO:0000256" key="4">
    <source>
        <dbReference type="ARBA" id="ARBA00022679"/>
    </source>
</evidence>
<dbReference type="InterPro" id="IPR045864">
    <property type="entry name" value="aa-tRNA-synth_II/BPL/LPL"/>
</dbReference>